<sequence length="128" mass="14393">MPPEKKTLIPRPVTPRAHGLVDYALLGVWAGVPRLLGLPRRVRTVFQVMGLAQVGLNAVTDQPYALRRLVPFRVHGEIEKYSGPLYIVLPLVVGAWRDPRSRAFHLVFGAVLLTNFNLTNWWDSPTES</sequence>
<accession>M1MU14</accession>
<evidence type="ECO:0000313" key="1">
    <source>
        <dbReference type="EMBL" id="AGF71199.1"/>
    </source>
</evidence>
<dbReference type="AlphaFoldDB" id="M1MU14"/>
<reference evidence="1 2" key="1">
    <citation type="journal article" date="2012" name="Stand. Genomic Sci.">
        <title>Genome sequence of the halotolerant bacterium Corynebacterium halotolerans type strain YIM 70093(T) (= DSM 44683(T)).</title>
        <authorList>
            <person name="Ruckert C."/>
            <person name="Albersmeier A."/>
            <person name="Al-Dilaimi A."/>
            <person name="Niehaus K."/>
            <person name="Szczepanowski R."/>
            <person name="Kalinowski J."/>
        </authorList>
    </citation>
    <scope>NUCLEOTIDE SEQUENCE [LARGE SCALE GENOMIC DNA]</scope>
    <source>
        <strain evidence="1">YIM 70093</strain>
    </source>
</reference>
<keyword evidence="2" id="KW-1185">Reference proteome</keyword>
<dbReference type="HOGENOM" id="CLU_124842_2_1_11"/>
<organism evidence="1 2">
    <name type="scientific">Corynebacterium halotolerans YIM 70093 = DSM 44683</name>
    <dbReference type="NCBI Taxonomy" id="1121362"/>
    <lineage>
        <taxon>Bacteria</taxon>
        <taxon>Bacillati</taxon>
        <taxon>Actinomycetota</taxon>
        <taxon>Actinomycetes</taxon>
        <taxon>Mycobacteriales</taxon>
        <taxon>Corynebacteriaceae</taxon>
        <taxon>Corynebacterium</taxon>
    </lineage>
</organism>
<name>M1MU14_9CORY</name>
<dbReference type="OrthoDB" id="129082at2"/>
<dbReference type="Proteomes" id="UP000011723">
    <property type="component" value="Chromosome"/>
</dbReference>
<dbReference type="KEGG" id="chn:A605_00915"/>
<protein>
    <recommendedName>
        <fullName evidence="3">Integral membrane protein</fullName>
    </recommendedName>
</protein>
<evidence type="ECO:0008006" key="3">
    <source>
        <dbReference type="Google" id="ProtNLM"/>
    </source>
</evidence>
<dbReference type="EMBL" id="CP003697">
    <property type="protein sequence ID" value="AGF71199.1"/>
    <property type="molecule type" value="Genomic_DNA"/>
</dbReference>
<dbReference type="RefSeq" id="WP_015399623.1">
    <property type="nucleotide sequence ID" value="NC_020302.1"/>
</dbReference>
<proteinExistence type="predicted"/>
<dbReference type="PATRIC" id="fig|1121362.3.peg.175"/>
<dbReference type="eggNOG" id="ENOG50312R1">
    <property type="taxonomic scope" value="Bacteria"/>
</dbReference>
<evidence type="ECO:0000313" key="2">
    <source>
        <dbReference type="Proteomes" id="UP000011723"/>
    </source>
</evidence>
<gene>
    <name evidence="1" type="ORF">A605_00915</name>
</gene>